<keyword evidence="1 2" id="KW-0732">Signal</keyword>
<name>A0A6N9NN91_9FLAO</name>
<dbReference type="PANTHER" id="PTHR23282:SF101">
    <property type="entry name" value="MAM DOMAIN-CONTAINING PROTEIN"/>
    <property type="match status" value="1"/>
</dbReference>
<dbReference type="Pfam" id="PF18962">
    <property type="entry name" value="Por_Secre_tail"/>
    <property type="match status" value="1"/>
</dbReference>
<reference evidence="5 6" key="1">
    <citation type="submission" date="2019-12" db="EMBL/GenBank/DDBJ databases">
        <authorList>
            <person name="Zhao J."/>
        </authorList>
    </citation>
    <scope>NUCLEOTIDE SEQUENCE [LARGE SCALE GENOMIC DNA]</scope>
    <source>
        <strain evidence="5 6">S-15</strain>
    </source>
</reference>
<dbReference type="InterPro" id="IPR051560">
    <property type="entry name" value="MAM_domain-containing"/>
</dbReference>
<feature type="signal peptide" evidence="2">
    <location>
        <begin position="1"/>
        <end position="19"/>
    </location>
</feature>
<keyword evidence="6" id="KW-1185">Reference proteome</keyword>
<dbReference type="InterPro" id="IPR000998">
    <property type="entry name" value="MAM_dom"/>
</dbReference>
<protein>
    <submittedName>
        <fullName evidence="5">T9SS type A sorting domain-containing protein</fullName>
    </submittedName>
</protein>
<evidence type="ECO:0000313" key="5">
    <source>
        <dbReference type="EMBL" id="NBG66700.1"/>
    </source>
</evidence>
<dbReference type="Gene3D" id="2.60.40.10">
    <property type="entry name" value="Immunoglobulins"/>
    <property type="match status" value="1"/>
</dbReference>
<dbReference type="SMART" id="SM00060">
    <property type="entry name" value="FN3"/>
    <property type="match status" value="1"/>
</dbReference>
<feature type="domain" description="MAM" evidence="3">
    <location>
        <begin position="1389"/>
        <end position="1585"/>
    </location>
</feature>
<dbReference type="Gene3D" id="2.60.120.260">
    <property type="entry name" value="Galactose-binding domain-like"/>
    <property type="match status" value="1"/>
</dbReference>
<evidence type="ECO:0000256" key="2">
    <source>
        <dbReference type="SAM" id="SignalP"/>
    </source>
</evidence>
<dbReference type="Proteomes" id="UP000470771">
    <property type="component" value="Unassembled WGS sequence"/>
</dbReference>
<dbReference type="CDD" id="cd00063">
    <property type="entry name" value="FN3"/>
    <property type="match status" value="1"/>
</dbReference>
<dbReference type="GO" id="GO:0005975">
    <property type="term" value="P:carbohydrate metabolic process"/>
    <property type="evidence" value="ECO:0007669"/>
    <property type="project" value="UniProtKB-ARBA"/>
</dbReference>
<dbReference type="PROSITE" id="PS50853">
    <property type="entry name" value="FN3"/>
    <property type="match status" value="1"/>
</dbReference>
<dbReference type="Gene3D" id="2.160.20.10">
    <property type="entry name" value="Single-stranded right-handed beta-helix, Pectin lyase-like"/>
    <property type="match status" value="2"/>
</dbReference>
<dbReference type="SMART" id="SM00710">
    <property type="entry name" value="PbH1"/>
    <property type="match status" value="14"/>
</dbReference>
<dbReference type="EMBL" id="WWNE01000008">
    <property type="protein sequence ID" value="NBG66700.1"/>
    <property type="molecule type" value="Genomic_DNA"/>
</dbReference>
<dbReference type="NCBIfam" id="TIGR04183">
    <property type="entry name" value="Por_Secre_tail"/>
    <property type="match status" value="1"/>
</dbReference>
<dbReference type="Pfam" id="PF00629">
    <property type="entry name" value="MAM"/>
    <property type="match status" value="1"/>
</dbReference>
<dbReference type="PROSITE" id="PS50060">
    <property type="entry name" value="MAM_2"/>
    <property type="match status" value="1"/>
</dbReference>
<proteinExistence type="predicted"/>
<dbReference type="InterPro" id="IPR006626">
    <property type="entry name" value="PbH1"/>
</dbReference>
<dbReference type="RefSeq" id="WP_160633648.1">
    <property type="nucleotide sequence ID" value="NZ_WWNE01000008.1"/>
</dbReference>
<dbReference type="InterPro" id="IPR003961">
    <property type="entry name" value="FN3_dom"/>
</dbReference>
<comment type="caution">
    <text evidence="5">The sequence shown here is derived from an EMBL/GenBank/DDBJ whole genome shotgun (WGS) entry which is preliminary data.</text>
</comment>
<evidence type="ECO:0000259" key="4">
    <source>
        <dbReference type="PROSITE" id="PS50853"/>
    </source>
</evidence>
<dbReference type="InterPro" id="IPR039448">
    <property type="entry name" value="Beta_helix"/>
</dbReference>
<evidence type="ECO:0000256" key="1">
    <source>
        <dbReference type="ARBA" id="ARBA00022729"/>
    </source>
</evidence>
<organism evidence="5 6">
    <name type="scientific">Acidiluteibacter ferrifornacis</name>
    <dbReference type="NCBI Taxonomy" id="2692424"/>
    <lineage>
        <taxon>Bacteria</taxon>
        <taxon>Pseudomonadati</taxon>
        <taxon>Bacteroidota</taxon>
        <taxon>Flavobacteriia</taxon>
        <taxon>Flavobacteriales</taxon>
        <taxon>Cryomorphaceae</taxon>
        <taxon>Acidiluteibacter</taxon>
    </lineage>
</organism>
<feature type="domain" description="Fibronectin type-III" evidence="4">
    <location>
        <begin position="1298"/>
        <end position="1386"/>
    </location>
</feature>
<dbReference type="InterPro" id="IPR012334">
    <property type="entry name" value="Pectin_lyas_fold"/>
</dbReference>
<dbReference type="Pfam" id="PF13229">
    <property type="entry name" value="Beta_helix"/>
    <property type="match status" value="2"/>
</dbReference>
<dbReference type="SUPFAM" id="SSF49899">
    <property type="entry name" value="Concanavalin A-like lectins/glucanases"/>
    <property type="match status" value="1"/>
</dbReference>
<gene>
    <name evidence="5" type="ORF">GQN54_11295</name>
</gene>
<dbReference type="SUPFAM" id="SSF51126">
    <property type="entry name" value="Pectin lyase-like"/>
    <property type="match status" value="2"/>
</dbReference>
<feature type="chain" id="PRO_5026653804" evidence="2">
    <location>
        <begin position="20"/>
        <end position="1956"/>
    </location>
</feature>
<sequence length="1956" mass="208318">MKKKLLLALSMLSFLVTFSQTNIAPLATATAGGGNAAGCQTGPCSTLNDLNLGNCGSQEMWINTTPPNPIGVDYIQFDFPIPQTFDSLIIHHGQTGARFLSGGLVQYWDGSSWVNQYNFTGLPMNCISRLYIGKVTTNRFRITSFEVSGSQLSNPNFREIEIISAPNGTNDAAVFAVDSPSVFCPGVQNIYATVGNYGLNRIDSVTIDWEFDGVRQNTIKYVGLLDTVGGQFSRSALVYLGTKTFTAGVENEIKVWTSLPNNVVDTIPTNDTLTVYRGPSLPGGVYTINSGAPSSLTNFQSFTEMDSIVTKYGICGDVTVNVVPLSGPYLEQVNISGFQGAPGRELTINGNGEEVSFAATASAERATFAIESSSFITVNNLKVRATGSTYGVALYMNNINNVTIENSLFAVDSSSTSTNYACVRISGSQTSQASATVFDGLTFRNNTVVGGYYGLSLYGNVGSPSSNVVVSNNSIRGFYYYGSYVYYTDGCNFIQNDISRPNRTVLTTVYGFYSSGNSNLKVDRNAIHNLFDGSLTSTSACYVLYSSNDATPSNENYFTNNLIYDINHRGTIYALYDGGSNHTKYYNNTVSLDNIASTAGTTRGIYAIGGATGLEFQNNIISITRGGSGVKHGVYLNATPDAFNHNNIYLGSAGSGAQSYAFLGSDITSLDDFKKTGFSANDIDTDPMFANILTGDFTPTNLSLNASGFSTNSVTEDFNGLPRVAGAIDMGAIEVASTTLDAAVKSIQVGSGAFCAGTQPVVASIANNGTTRLNSIVVNWSIDGVVQTPINYNTLIDTIGATAGNSVQIPLVNYTFVNGVAVEFLVWTSAPNASTDLYALNDTMAITVGAGMAGAITINPNLPATATNYLSFSDFCEYINLSGVCGPVDVTVAAGNYTESISLRNVAGLSATNTITIDGLDSSTTILTYSGNGLGMGVVSLQGVDYVTIKNLGLIHTGSSNAAGIVMADANYNTVSNCDIQVNNSSTSSTINGIVTSGSIFSLSTEAYTDRNEYSNNKITGGYYGYREYGSVSKAVVGSRLINNSFSDIYYYGIYTYYSDSLEVIGNDVDQLTRANVNGDGAYVYYASNTIFTGNNIKAADYGVYFYNFTTPFAKTRKTLIANNMIYADTDYGLYLYYIDSADVFHNTVVVNGSTPAMRFFGTAAVLTDDMDVRNNIFYAAGGGLAFEINLSDTSFNALDYNLYYSTGSNLIGVDGVSYPSLAAYTTVNPSLNVNSLDGDPQLLNIPTDLHVLGVLANNSGDNSVGILVDIDGDTRPMSGSTIVDIGADEFDPPSCPPPTSVVFTNTTISSVDVTFTAGTGNSFRYEYGLLGFTPGAGISALSTSPTVTISGLVSGTTYELYVKALCSANDSSPAIGPYQFGTAFSIPLHEDFESFPAGQIGTSFTNGWTSTGSTNPRWESEVATGANTNSSLTGPFYDATVPAASGGTYMYLETSSPSTLGQTNVLSSPAVFIPTNGNTLVLEYAYHMFGSTMGNLYVVIDTNNVQDTIAAYIGAQQPSQAAAFKDTMHLLNGYSGKSLSIRFIGEAGSSFYSDMAIDEVHLYDTVGVDLALDSILSPYSDCGLSAAEDVTIAIHNAGLSPISNFNATYIFDGGAPVTELVTATVNPGTVFNYTFTTKVNASVVKSYTLETYISAAGDGDIANDSIRNYSFSSSFSDAIDLTTPTKFYTFETDPGNWIAYGANSSWEWGTPSTFYIPAANSGVKAWVTSATSNYNANELSYLESSCYDMSSIAATTPIYLSFYTVYKTESANDQVWMEYSIDNGRNWTKVMSSMAGINFYNNTTQNVWEGFSNAGAGIWIPVLNDLQGLGGNSAVKFRFVFSSNGTTQNDGFAIDDFQVGTIVGVDDNLAVNSKTVSLMPNPAKERVNISFNNYELGSYQVSVIDAKGQSVIEELVNVSSKSEITTLDLSNVDKGVYLVRIMNETSISTQKLIVD</sequence>
<dbReference type="InterPro" id="IPR013320">
    <property type="entry name" value="ConA-like_dom_sf"/>
</dbReference>
<dbReference type="InterPro" id="IPR013783">
    <property type="entry name" value="Ig-like_fold"/>
</dbReference>
<dbReference type="PANTHER" id="PTHR23282">
    <property type="entry name" value="APICAL ENDOSOMAL GLYCOPROTEIN PRECURSOR"/>
    <property type="match status" value="1"/>
</dbReference>
<accession>A0A6N9NN91</accession>
<dbReference type="InterPro" id="IPR026444">
    <property type="entry name" value="Secre_tail"/>
</dbReference>
<dbReference type="SUPFAM" id="SSF49265">
    <property type="entry name" value="Fibronectin type III"/>
    <property type="match status" value="1"/>
</dbReference>
<dbReference type="GO" id="GO:0004553">
    <property type="term" value="F:hydrolase activity, hydrolyzing O-glycosyl compounds"/>
    <property type="evidence" value="ECO:0007669"/>
    <property type="project" value="UniProtKB-ARBA"/>
</dbReference>
<evidence type="ECO:0000259" key="3">
    <source>
        <dbReference type="PROSITE" id="PS50060"/>
    </source>
</evidence>
<evidence type="ECO:0000313" key="6">
    <source>
        <dbReference type="Proteomes" id="UP000470771"/>
    </source>
</evidence>
<dbReference type="InterPro" id="IPR036116">
    <property type="entry name" value="FN3_sf"/>
</dbReference>
<dbReference type="GO" id="GO:0016020">
    <property type="term" value="C:membrane"/>
    <property type="evidence" value="ECO:0007669"/>
    <property type="project" value="InterPro"/>
</dbReference>
<dbReference type="InterPro" id="IPR011050">
    <property type="entry name" value="Pectin_lyase_fold/virulence"/>
</dbReference>
<dbReference type="Gene3D" id="2.60.120.200">
    <property type="match status" value="1"/>
</dbReference>